<dbReference type="EMBL" id="BMUL01000005">
    <property type="protein sequence ID" value="GHA79790.1"/>
    <property type="molecule type" value="Genomic_DNA"/>
</dbReference>
<dbReference type="InterPro" id="IPR029066">
    <property type="entry name" value="PLP-binding_barrel"/>
</dbReference>
<dbReference type="InterPro" id="IPR051466">
    <property type="entry name" value="D-amino_acid_metab_enzyme"/>
</dbReference>
<dbReference type="GO" id="GO:0008721">
    <property type="term" value="F:D-serine ammonia-lyase activity"/>
    <property type="evidence" value="ECO:0007669"/>
    <property type="project" value="TreeGrafter"/>
</dbReference>
<name>A0A918T293_9ACTN</name>
<feature type="compositionally biased region" description="Low complexity" evidence="1">
    <location>
        <begin position="228"/>
        <end position="256"/>
    </location>
</feature>
<comment type="caution">
    <text evidence="3">The sequence shown here is derived from an EMBL/GenBank/DDBJ whole genome shotgun (WGS) entry which is preliminary data.</text>
</comment>
<keyword evidence="4" id="KW-1185">Reference proteome</keyword>
<feature type="compositionally biased region" description="Basic residues" evidence="1">
    <location>
        <begin position="43"/>
        <end position="52"/>
    </location>
</feature>
<feature type="region of interest" description="Disordered" evidence="1">
    <location>
        <begin position="1"/>
        <end position="117"/>
    </location>
</feature>
<protein>
    <recommendedName>
        <fullName evidence="2">Alanine racemase N-terminal domain-containing protein</fullName>
    </recommendedName>
</protein>
<feature type="compositionally biased region" description="Gly residues" evidence="1">
    <location>
        <begin position="257"/>
        <end position="280"/>
    </location>
</feature>
<dbReference type="GO" id="GO:0036088">
    <property type="term" value="P:D-serine catabolic process"/>
    <property type="evidence" value="ECO:0007669"/>
    <property type="project" value="TreeGrafter"/>
</dbReference>
<feature type="compositionally biased region" description="Low complexity" evidence="1">
    <location>
        <begin position="30"/>
        <end position="42"/>
    </location>
</feature>
<dbReference type="Proteomes" id="UP000644020">
    <property type="component" value="Unassembled WGS sequence"/>
</dbReference>
<organism evidence="3 4">
    <name type="scientific">Streptomyces termitum</name>
    <dbReference type="NCBI Taxonomy" id="67368"/>
    <lineage>
        <taxon>Bacteria</taxon>
        <taxon>Bacillati</taxon>
        <taxon>Actinomycetota</taxon>
        <taxon>Actinomycetes</taxon>
        <taxon>Kitasatosporales</taxon>
        <taxon>Streptomycetaceae</taxon>
        <taxon>Streptomyces</taxon>
    </lineage>
</organism>
<dbReference type="SUPFAM" id="SSF51419">
    <property type="entry name" value="PLP-binding barrel"/>
    <property type="match status" value="1"/>
</dbReference>
<evidence type="ECO:0000259" key="2">
    <source>
        <dbReference type="Pfam" id="PF01168"/>
    </source>
</evidence>
<dbReference type="InterPro" id="IPR001608">
    <property type="entry name" value="Ala_racemase_N"/>
</dbReference>
<feature type="domain" description="Alanine racemase N-terminal" evidence="2">
    <location>
        <begin position="431"/>
        <end position="678"/>
    </location>
</feature>
<dbReference type="Gene3D" id="3.20.20.10">
    <property type="entry name" value="Alanine racemase"/>
    <property type="match status" value="1"/>
</dbReference>
<feature type="compositionally biased region" description="Low complexity" evidence="1">
    <location>
        <begin position="281"/>
        <end position="299"/>
    </location>
</feature>
<feature type="compositionally biased region" description="Low complexity" evidence="1">
    <location>
        <begin position="70"/>
        <end position="86"/>
    </location>
</feature>
<dbReference type="AlphaFoldDB" id="A0A918T293"/>
<dbReference type="Pfam" id="PF01168">
    <property type="entry name" value="Ala_racemase_N"/>
    <property type="match status" value="1"/>
</dbReference>
<accession>A0A918T293</accession>
<evidence type="ECO:0000256" key="1">
    <source>
        <dbReference type="SAM" id="MobiDB-lite"/>
    </source>
</evidence>
<dbReference type="PANTHER" id="PTHR28004">
    <property type="entry name" value="ZGC:162816-RELATED"/>
    <property type="match status" value="1"/>
</dbReference>
<reference evidence="3" key="2">
    <citation type="submission" date="2020-09" db="EMBL/GenBank/DDBJ databases">
        <authorList>
            <person name="Sun Q."/>
            <person name="Ohkuma M."/>
        </authorList>
    </citation>
    <scope>NUCLEOTIDE SEQUENCE</scope>
    <source>
        <strain evidence="3">JCM 4518</strain>
    </source>
</reference>
<gene>
    <name evidence="3" type="ORF">GCM10010305_23870</name>
</gene>
<proteinExistence type="predicted"/>
<feature type="compositionally biased region" description="Gly residues" evidence="1">
    <location>
        <begin position="87"/>
        <end position="117"/>
    </location>
</feature>
<reference evidence="3" key="1">
    <citation type="journal article" date="2014" name="Int. J. Syst. Evol. Microbiol.">
        <title>Complete genome sequence of Corynebacterium casei LMG S-19264T (=DSM 44701T), isolated from a smear-ripened cheese.</title>
        <authorList>
            <consortium name="US DOE Joint Genome Institute (JGI-PGF)"/>
            <person name="Walter F."/>
            <person name="Albersmeier A."/>
            <person name="Kalinowski J."/>
            <person name="Ruckert C."/>
        </authorList>
    </citation>
    <scope>NUCLEOTIDE SEQUENCE</scope>
    <source>
        <strain evidence="3">JCM 4518</strain>
    </source>
</reference>
<dbReference type="PANTHER" id="PTHR28004:SF2">
    <property type="entry name" value="D-SERINE DEHYDRATASE"/>
    <property type="match status" value="1"/>
</dbReference>
<feature type="compositionally biased region" description="Gly residues" evidence="1">
    <location>
        <begin position="305"/>
        <end position="316"/>
    </location>
</feature>
<evidence type="ECO:0000313" key="3">
    <source>
        <dbReference type="EMBL" id="GHA79790.1"/>
    </source>
</evidence>
<sequence>MTAYPAGSADRPFPDAASHTPASAPPMSPTPSTTQAPTATARPRARASRTGRSRVVVSTGASAPPPYRGYPPTGRSRVVVSTSSRPGGRGGVGPVGRCGPGPAGGRAGGTGMRAGGAAGVRAGAGAEAEGGARAEGTAGVRAGAWGWAEAEGRAGREVEGGVGGRAGVEVGVGAGAGGCSGAPVSAVRPLTGAGRCFSPSVGAAVRGPAGSAGGAVRGPGTTDRAGVRPSPASGRPAPASPHGFPGPGATAPRGRAPAGGAGRCGAGAAGGREGPGGGGVVPDRGAAGGAVRPGSGVSEAAREGPAGGCGAAGGRGVPEAGDGRAGAGAPGAREGPAGGCGGVGEGEASGVFGGWRASVMREGRGLCSLVIPPPAAADNARHSTACSRARGNAGVPTPLTVWQARAMTPRAADRARYDRATAALDAPLALVDLEAFDANADDLVRRAAGKPVRVASKSVRCRALLERVLGREGFAGVMSFTLAESLWLARAGFEDVLLAYPSADRAGFAELARDPKLAAAVTVMVDDVAQLDLIDAARAGGAEAVRVCLEMDTALSLLGGRVRVGARRSPLRSPAQLAELARSVVRRPGFRLVGLMAYEGHVAGVGDAVAGRPLRSRAVRAMQAAARRELAGRRAAVVGAVRAVAPELEFVNGGGTGSVQHTAAEAAVTEVAAGSGLFVPRLFDDYTSFTGRPAALFAQPVVRRPGVGVVTVLGGGYPASGAAGRDRLPVPYLPEGLRYDPREGPGEVQTPLLGSPADDLRIGDKVWFRHAKAGELCERFESLCLVVGDRVVDTLPTYRGEGRTFL</sequence>
<dbReference type="FunFam" id="3.20.20.10:FF:000017">
    <property type="entry name" value="Alanine racemase"/>
    <property type="match status" value="1"/>
</dbReference>
<feature type="region of interest" description="Disordered" evidence="1">
    <location>
        <begin position="206"/>
        <end position="339"/>
    </location>
</feature>
<evidence type="ECO:0000313" key="4">
    <source>
        <dbReference type="Proteomes" id="UP000644020"/>
    </source>
</evidence>